<protein>
    <submittedName>
        <fullName evidence="2">Uncharacterized protein</fullName>
    </submittedName>
</protein>
<dbReference type="OrthoDB" id="1271572at2"/>
<accession>A0A1I3G0K4</accession>
<dbReference type="AlphaFoldDB" id="A0A1I3G0K4"/>
<organism evidence="2 3">
    <name type="scientific">Halpernia frigidisoli</name>
    <dbReference type="NCBI Taxonomy" id="1125876"/>
    <lineage>
        <taxon>Bacteria</taxon>
        <taxon>Pseudomonadati</taxon>
        <taxon>Bacteroidota</taxon>
        <taxon>Flavobacteriia</taxon>
        <taxon>Flavobacteriales</taxon>
        <taxon>Weeksellaceae</taxon>
        <taxon>Chryseobacterium group</taxon>
        <taxon>Halpernia</taxon>
    </lineage>
</organism>
<dbReference type="STRING" id="1125876.SAMN05443292_1748"/>
<dbReference type="Proteomes" id="UP000198931">
    <property type="component" value="Unassembled WGS sequence"/>
</dbReference>
<evidence type="ECO:0000313" key="3">
    <source>
        <dbReference type="Proteomes" id="UP000198931"/>
    </source>
</evidence>
<keyword evidence="1" id="KW-1133">Transmembrane helix</keyword>
<dbReference type="RefSeq" id="WP_090079698.1">
    <property type="nucleotide sequence ID" value="NZ_FOQT01000002.1"/>
</dbReference>
<sequence>MNIYKNFNEEELIDAYINLTDYAGEINDDLLKVINERSDLKTIKEKANQKRIIIKEKGRISFEINQLIKNNKTLDEIDENIKSDILTDQELSDFVLIKYNFHKKDVENRRLDNKTLYKSLIAILLSTFIGVIFLLLIAVNLEFFFYYFLVPLYIFCYFIIKLITGKSRENLFVFISSLVATVLSVVVVILLGFRISK</sequence>
<proteinExistence type="predicted"/>
<feature type="transmembrane region" description="Helical" evidence="1">
    <location>
        <begin position="119"/>
        <end position="138"/>
    </location>
</feature>
<feature type="transmembrane region" description="Helical" evidence="1">
    <location>
        <begin position="144"/>
        <end position="164"/>
    </location>
</feature>
<keyword evidence="1" id="KW-0472">Membrane</keyword>
<evidence type="ECO:0000256" key="1">
    <source>
        <dbReference type="SAM" id="Phobius"/>
    </source>
</evidence>
<keyword evidence="1" id="KW-0812">Transmembrane</keyword>
<reference evidence="2 3" key="1">
    <citation type="submission" date="2016-10" db="EMBL/GenBank/DDBJ databases">
        <authorList>
            <person name="de Groot N.N."/>
        </authorList>
    </citation>
    <scope>NUCLEOTIDE SEQUENCE [LARGE SCALE GENOMIC DNA]</scope>
    <source>
        <strain evidence="2 3">DSM 26000</strain>
    </source>
</reference>
<feature type="transmembrane region" description="Helical" evidence="1">
    <location>
        <begin position="171"/>
        <end position="193"/>
    </location>
</feature>
<evidence type="ECO:0000313" key="2">
    <source>
        <dbReference type="EMBL" id="SFI16832.1"/>
    </source>
</evidence>
<keyword evidence="3" id="KW-1185">Reference proteome</keyword>
<name>A0A1I3G0K4_9FLAO</name>
<dbReference type="EMBL" id="FOQT01000002">
    <property type="protein sequence ID" value="SFI16832.1"/>
    <property type="molecule type" value="Genomic_DNA"/>
</dbReference>
<gene>
    <name evidence="2" type="ORF">SAMN05443292_1748</name>
</gene>